<name>A0ABW2HQI3_9ACTN</name>
<proteinExistence type="predicted"/>
<feature type="chain" id="PRO_5045181969" evidence="1">
    <location>
        <begin position="32"/>
        <end position="161"/>
    </location>
</feature>
<keyword evidence="1" id="KW-0732">Signal</keyword>
<dbReference type="EMBL" id="JBHTBJ010000008">
    <property type="protein sequence ID" value="MFC7275134.1"/>
    <property type="molecule type" value="Genomic_DNA"/>
</dbReference>
<dbReference type="PANTHER" id="PTHR31157">
    <property type="entry name" value="SCP DOMAIN-CONTAINING PROTEIN"/>
    <property type="match status" value="1"/>
</dbReference>
<evidence type="ECO:0000256" key="1">
    <source>
        <dbReference type="SAM" id="SignalP"/>
    </source>
</evidence>
<dbReference type="Proteomes" id="UP001596548">
    <property type="component" value="Unassembled WGS sequence"/>
</dbReference>
<evidence type="ECO:0000313" key="3">
    <source>
        <dbReference type="EMBL" id="MFC7275134.1"/>
    </source>
</evidence>
<feature type="signal peptide" evidence="1">
    <location>
        <begin position="1"/>
        <end position="31"/>
    </location>
</feature>
<dbReference type="Gene3D" id="3.40.33.10">
    <property type="entry name" value="CAP"/>
    <property type="match status" value="1"/>
</dbReference>
<gene>
    <name evidence="3" type="ORF">ACFQS1_14160</name>
</gene>
<dbReference type="SUPFAM" id="SSF55797">
    <property type="entry name" value="PR-1-like"/>
    <property type="match status" value="1"/>
</dbReference>
<comment type="caution">
    <text evidence="3">The sequence shown here is derived from an EMBL/GenBank/DDBJ whole genome shotgun (WGS) entry which is preliminary data.</text>
</comment>
<accession>A0ABW2HQI3</accession>
<dbReference type="InterPro" id="IPR035940">
    <property type="entry name" value="CAP_sf"/>
</dbReference>
<dbReference type="PANTHER" id="PTHR31157:SF1">
    <property type="entry name" value="SCP DOMAIN-CONTAINING PROTEIN"/>
    <property type="match status" value="1"/>
</dbReference>
<evidence type="ECO:0000259" key="2">
    <source>
        <dbReference type="Pfam" id="PF00188"/>
    </source>
</evidence>
<dbReference type="RefSeq" id="WP_378967911.1">
    <property type="nucleotide sequence ID" value="NZ_JBHTBJ010000008.1"/>
</dbReference>
<protein>
    <submittedName>
        <fullName evidence="3">CAP domain-containing protein</fullName>
    </submittedName>
</protein>
<organism evidence="3 4">
    <name type="scientific">Paractinoplanes rhizophilus</name>
    <dbReference type="NCBI Taxonomy" id="1416877"/>
    <lineage>
        <taxon>Bacteria</taxon>
        <taxon>Bacillati</taxon>
        <taxon>Actinomycetota</taxon>
        <taxon>Actinomycetes</taxon>
        <taxon>Micromonosporales</taxon>
        <taxon>Micromonosporaceae</taxon>
        <taxon>Paractinoplanes</taxon>
    </lineage>
</organism>
<evidence type="ECO:0000313" key="4">
    <source>
        <dbReference type="Proteomes" id="UP001596548"/>
    </source>
</evidence>
<dbReference type="InterPro" id="IPR014044">
    <property type="entry name" value="CAP_dom"/>
</dbReference>
<feature type="domain" description="SCP" evidence="2">
    <location>
        <begin position="46"/>
        <end position="159"/>
    </location>
</feature>
<keyword evidence="4" id="KW-1185">Reference proteome</keyword>
<reference evidence="4" key="1">
    <citation type="journal article" date="2019" name="Int. J. Syst. Evol. Microbiol.">
        <title>The Global Catalogue of Microorganisms (GCM) 10K type strain sequencing project: providing services to taxonomists for standard genome sequencing and annotation.</title>
        <authorList>
            <consortium name="The Broad Institute Genomics Platform"/>
            <consortium name="The Broad Institute Genome Sequencing Center for Infectious Disease"/>
            <person name="Wu L."/>
            <person name="Ma J."/>
        </authorList>
    </citation>
    <scope>NUCLEOTIDE SEQUENCE [LARGE SCALE GENOMIC DNA]</scope>
    <source>
        <strain evidence="4">XZYJT-10</strain>
    </source>
</reference>
<dbReference type="CDD" id="cd05379">
    <property type="entry name" value="CAP_bacterial"/>
    <property type="match status" value="1"/>
</dbReference>
<dbReference type="Pfam" id="PF00188">
    <property type="entry name" value="CAP"/>
    <property type="match status" value="1"/>
</dbReference>
<sequence>MRTKISRRLALIAMIPATLLGLVMVAAPASAAVVSEAKLQGDVAYLTNKQRLLHGCKSIHIDARLTKAARAHSGYMAKTGAFSHTGAGRSTFVSRVKAAHYPRPAGENIAYGFRTGVDVVKAWMASPGHRANILNCKAKTIGVGAVYARSGNVYYTQEFGY</sequence>